<dbReference type="AlphaFoldDB" id="A0AA82N2W9"/>
<dbReference type="WBParaSite" id="Smp_328910.1">
    <property type="protein sequence ID" value="Smp_328910.1"/>
    <property type="gene ID" value="Smp_328910"/>
</dbReference>
<proteinExistence type="predicted"/>
<reference evidence="1" key="1">
    <citation type="journal article" date="2012" name="PLoS Negl. Trop. Dis.">
        <title>A systematically improved high quality genome and transcriptome of the human blood fluke Schistosoma mansoni.</title>
        <authorList>
            <person name="Protasio A.V."/>
            <person name="Tsai I.J."/>
            <person name="Babbage A."/>
            <person name="Nichol S."/>
            <person name="Hunt M."/>
            <person name="Aslett M.A."/>
            <person name="De Silva N."/>
            <person name="Velarde G.S."/>
            <person name="Anderson T.J."/>
            <person name="Clark R.C."/>
            <person name="Davidson C."/>
            <person name="Dillon G.P."/>
            <person name="Holroyd N.E."/>
            <person name="LoVerde P.T."/>
            <person name="Lloyd C."/>
            <person name="McQuillan J."/>
            <person name="Oliveira G."/>
            <person name="Otto T.D."/>
            <person name="Parker-Manuel S.J."/>
            <person name="Quail M.A."/>
            <person name="Wilson R.A."/>
            <person name="Zerlotini A."/>
            <person name="Dunne D.W."/>
            <person name="Berriman M."/>
        </authorList>
    </citation>
    <scope>NUCLEOTIDE SEQUENCE [LARGE SCALE GENOMIC DNA]</scope>
    <source>
        <strain evidence="1">Puerto Rican</strain>
    </source>
</reference>
<dbReference type="Proteomes" id="UP000008854">
    <property type="component" value="Unassembled WGS sequence"/>
</dbReference>
<name>A0AA82N2W9_SCHMA</name>
<sequence length="97" mass="11236">MIPTKEINTHEAQSGCSHQLEICANNGSKLNDVMHSEKYNMKDDFNRTPNEDALETNLSFIDDIANELDKLALIPFYFCLDIDDEIYHSEYDYNLDN</sequence>
<evidence type="ECO:0000313" key="1">
    <source>
        <dbReference type="Proteomes" id="UP000008854"/>
    </source>
</evidence>
<accession>A0AA82N2W9</accession>
<protein>
    <submittedName>
        <fullName evidence="2">Uncharacterized protein</fullName>
    </submittedName>
</protein>
<keyword evidence="1" id="KW-1185">Reference proteome</keyword>
<evidence type="ECO:0000313" key="2">
    <source>
        <dbReference type="WBParaSite" id="Smp_328910.1"/>
    </source>
</evidence>
<reference evidence="2" key="2">
    <citation type="submission" date="2019-11" db="UniProtKB">
        <authorList>
            <consortium name="WormBaseParasite"/>
        </authorList>
    </citation>
    <scope>IDENTIFICATION</scope>
    <source>
        <strain evidence="2">Puerto Rican</strain>
    </source>
</reference>
<organism evidence="1 2">
    <name type="scientific">Schistosoma mansoni</name>
    <name type="common">Blood fluke</name>
    <dbReference type="NCBI Taxonomy" id="6183"/>
    <lineage>
        <taxon>Eukaryota</taxon>
        <taxon>Metazoa</taxon>
        <taxon>Spiralia</taxon>
        <taxon>Lophotrochozoa</taxon>
        <taxon>Platyhelminthes</taxon>
        <taxon>Trematoda</taxon>
        <taxon>Digenea</taxon>
        <taxon>Strigeidida</taxon>
        <taxon>Schistosomatoidea</taxon>
        <taxon>Schistosomatidae</taxon>
        <taxon>Schistosoma</taxon>
    </lineage>
</organism>